<dbReference type="EMBL" id="JADIXP010000003">
    <property type="protein sequence ID" value="MBF4177520.1"/>
    <property type="molecule type" value="Genomic_DNA"/>
</dbReference>
<protein>
    <submittedName>
        <fullName evidence="6">4Fe-4S binding protein</fullName>
    </submittedName>
</protein>
<dbReference type="PROSITE" id="PS51379">
    <property type="entry name" value="4FE4S_FER_2"/>
    <property type="match status" value="3"/>
</dbReference>
<keyword evidence="4" id="KW-0411">Iron-sulfur</keyword>
<feature type="domain" description="4Fe-4S ferredoxin-type" evidence="5">
    <location>
        <begin position="181"/>
        <end position="208"/>
    </location>
</feature>
<dbReference type="Pfam" id="PF00037">
    <property type="entry name" value="Fer4"/>
    <property type="match status" value="1"/>
</dbReference>
<proteinExistence type="predicted"/>
<evidence type="ECO:0000313" key="7">
    <source>
        <dbReference type="Proteomes" id="UP000628560"/>
    </source>
</evidence>
<keyword evidence="3" id="KW-0408">Iron</keyword>
<reference evidence="6 7" key="1">
    <citation type="submission" date="2020-11" db="EMBL/GenBank/DDBJ databases">
        <title>Identification of Lelliottia nimipressuralis from Wound Infection by Whole Genome-Based Bacterial Identification.</title>
        <authorList>
            <person name="Navarathna D.H."/>
            <person name="Choi H."/>
            <person name="Jinadatha C."/>
            <person name="Chatterjee P."/>
            <person name="Hwang M."/>
        </authorList>
    </citation>
    <scope>NUCLEOTIDE SEQUENCE [LARGE SCALE GENOMIC DNA]</scope>
    <source>
        <strain evidence="6 7">DN2020</strain>
    </source>
</reference>
<dbReference type="PANTHER" id="PTHR24960:SF79">
    <property type="entry name" value="PHOTOSYSTEM I IRON-SULFUR CENTER"/>
    <property type="match status" value="1"/>
</dbReference>
<evidence type="ECO:0000259" key="5">
    <source>
        <dbReference type="PROSITE" id="PS51379"/>
    </source>
</evidence>
<evidence type="ECO:0000313" key="6">
    <source>
        <dbReference type="EMBL" id="MBF4177520.1"/>
    </source>
</evidence>
<accession>A0ABD4K7C8</accession>
<evidence type="ECO:0000256" key="3">
    <source>
        <dbReference type="ARBA" id="ARBA00023004"/>
    </source>
</evidence>
<dbReference type="InterPro" id="IPR050157">
    <property type="entry name" value="PSI_iron-sulfur_center"/>
</dbReference>
<gene>
    <name evidence="6" type="ORF">ISP11_06540</name>
</gene>
<dbReference type="Gene3D" id="3.30.70.20">
    <property type="match status" value="2"/>
</dbReference>
<dbReference type="PANTHER" id="PTHR24960">
    <property type="entry name" value="PHOTOSYSTEM I IRON-SULFUR CENTER-RELATED"/>
    <property type="match status" value="1"/>
</dbReference>
<dbReference type="SUPFAM" id="SSF54862">
    <property type="entry name" value="4Fe-4S ferredoxins"/>
    <property type="match status" value="2"/>
</dbReference>
<dbReference type="InterPro" id="IPR057431">
    <property type="entry name" value="LdpA_Fe-S-bd"/>
</dbReference>
<comment type="caution">
    <text evidence="6">The sequence shown here is derived from an EMBL/GenBank/DDBJ whole genome shotgun (WGS) entry which is preliminary data.</text>
</comment>
<sequence length="283" mass="31020">MFRFAFADSPPPPAVGESCLRRSLRRATCRACVDTCPAGALSITGEGAALNQDLCLGCGRCLFVCPVEAIAHLEPPRRHFSAQRLIAPFTSIAPEINELLLWHIQHHIRGVEIDLDEHPHWGVAIAALNLKLRELDEPTWQIYPPQHASLNRGRRRLSGLEKGVSVAVEPLSKAFPQYHQFTLHLDTETCVACAACSRVCSPKAVVLKAGSFTLDARQCHGCKACEAVCPVDAISIAPATGRADRVVHALFETSCPACSRSFYAWHPQASLCPICRQHHHGMR</sequence>
<dbReference type="Pfam" id="PF25160">
    <property type="entry name" value="LdpA_Fe-S-bd"/>
    <property type="match status" value="1"/>
</dbReference>
<dbReference type="RefSeq" id="WP_194512691.1">
    <property type="nucleotide sequence ID" value="NZ_JADIXP010000003.1"/>
</dbReference>
<keyword evidence="2" id="KW-0479">Metal-binding</keyword>
<evidence type="ECO:0000256" key="2">
    <source>
        <dbReference type="ARBA" id="ARBA00022723"/>
    </source>
</evidence>
<dbReference type="GO" id="GO:0046872">
    <property type="term" value="F:metal ion binding"/>
    <property type="evidence" value="ECO:0007669"/>
    <property type="project" value="UniProtKB-KW"/>
</dbReference>
<dbReference type="AlphaFoldDB" id="A0ABD4K7C8"/>
<organism evidence="6 7">
    <name type="scientific">Lelliottia nimipressuralis</name>
    <dbReference type="NCBI Taxonomy" id="69220"/>
    <lineage>
        <taxon>Bacteria</taxon>
        <taxon>Pseudomonadati</taxon>
        <taxon>Pseudomonadota</taxon>
        <taxon>Gammaproteobacteria</taxon>
        <taxon>Enterobacterales</taxon>
        <taxon>Enterobacteriaceae</taxon>
        <taxon>Lelliottia</taxon>
    </lineage>
</organism>
<feature type="domain" description="4Fe-4S ferredoxin-type" evidence="5">
    <location>
        <begin position="46"/>
        <end position="76"/>
    </location>
</feature>
<dbReference type="InterPro" id="IPR017896">
    <property type="entry name" value="4Fe4S_Fe-S-bd"/>
</dbReference>
<dbReference type="Proteomes" id="UP000628560">
    <property type="component" value="Unassembled WGS sequence"/>
</dbReference>
<feature type="domain" description="4Fe-4S ferredoxin-type" evidence="5">
    <location>
        <begin position="210"/>
        <end position="239"/>
    </location>
</feature>
<keyword evidence="1" id="KW-0004">4Fe-4S</keyword>
<evidence type="ECO:0000256" key="4">
    <source>
        <dbReference type="ARBA" id="ARBA00023014"/>
    </source>
</evidence>
<dbReference type="PROSITE" id="PS00198">
    <property type="entry name" value="4FE4S_FER_1"/>
    <property type="match status" value="2"/>
</dbReference>
<dbReference type="InterPro" id="IPR017900">
    <property type="entry name" value="4Fe4S_Fe_S_CS"/>
</dbReference>
<evidence type="ECO:0000256" key="1">
    <source>
        <dbReference type="ARBA" id="ARBA00022485"/>
    </source>
</evidence>
<dbReference type="GO" id="GO:0051539">
    <property type="term" value="F:4 iron, 4 sulfur cluster binding"/>
    <property type="evidence" value="ECO:0007669"/>
    <property type="project" value="UniProtKB-KW"/>
</dbReference>
<name>A0ABD4K7C8_9ENTR</name>